<sequence>MSNRTGYIMGICCALVYNIFIYGIDSNYILDFFASFLGSLLIPVIISGLISLFVKKSFGKIFGITCLIVFALGAIGSNY</sequence>
<feature type="transmembrane region" description="Helical" evidence="1">
    <location>
        <begin position="61"/>
        <end position="77"/>
    </location>
</feature>
<keyword evidence="1" id="KW-1133">Transmembrane helix</keyword>
<gene>
    <name evidence="2" type="ORF">ACFSR8_08645</name>
</gene>
<protein>
    <submittedName>
        <fullName evidence="2">Uncharacterized protein</fullName>
    </submittedName>
</protein>
<evidence type="ECO:0000313" key="3">
    <source>
        <dbReference type="Proteomes" id="UP001597476"/>
    </source>
</evidence>
<evidence type="ECO:0000313" key="2">
    <source>
        <dbReference type="EMBL" id="MFD2726281.1"/>
    </source>
</evidence>
<keyword evidence="1" id="KW-0812">Transmembrane</keyword>
<evidence type="ECO:0000256" key="1">
    <source>
        <dbReference type="SAM" id="Phobius"/>
    </source>
</evidence>
<dbReference type="RefSeq" id="WP_380291065.1">
    <property type="nucleotide sequence ID" value="NZ_JBHULY010000016.1"/>
</dbReference>
<dbReference type="EMBL" id="JBHULY010000016">
    <property type="protein sequence ID" value="MFD2726281.1"/>
    <property type="molecule type" value="Genomic_DNA"/>
</dbReference>
<keyword evidence="1" id="KW-0472">Membrane</keyword>
<comment type="caution">
    <text evidence="2">The sequence shown here is derived from an EMBL/GenBank/DDBJ whole genome shotgun (WGS) entry which is preliminary data.</text>
</comment>
<feature type="transmembrane region" description="Helical" evidence="1">
    <location>
        <begin position="7"/>
        <end position="24"/>
    </location>
</feature>
<dbReference type="Proteomes" id="UP001597476">
    <property type="component" value="Unassembled WGS sequence"/>
</dbReference>
<reference evidence="3" key="1">
    <citation type="journal article" date="2019" name="Int. J. Syst. Evol. Microbiol.">
        <title>The Global Catalogue of Microorganisms (GCM) 10K type strain sequencing project: providing services to taxonomists for standard genome sequencing and annotation.</title>
        <authorList>
            <consortium name="The Broad Institute Genomics Platform"/>
            <consortium name="The Broad Institute Genome Sequencing Center for Infectious Disease"/>
            <person name="Wu L."/>
            <person name="Ma J."/>
        </authorList>
    </citation>
    <scope>NUCLEOTIDE SEQUENCE [LARGE SCALE GENOMIC DNA]</scope>
    <source>
        <strain evidence="3">KCTC 42398</strain>
    </source>
</reference>
<feature type="transmembrane region" description="Helical" evidence="1">
    <location>
        <begin position="30"/>
        <end position="54"/>
    </location>
</feature>
<proteinExistence type="predicted"/>
<keyword evidence="3" id="KW-1185">Reference proteome</keyword>
<organism evidence="2 3">
    <name type="scientific">Hyunsoonleella rubra</name>
    <dbReference type="NCBI Taxonomy" id="1737062"/>
    <lineage>
        <taxon>Bacteria</taxon>
        <taxon>Pseudomonadati</taxon>
        <taxon>Bacteroidota</taxon>
        <taxon>Flavobacteriia</taxon>
        <taxon>Flavobacteriales</taxon>
        <taxon>Flavobacteriaceae</taxon>
    </lineage>
</organism>
<name>A0ABW5TAN1_9FLAO</name>
<accession>A0ABW5TAN1</accession>